<dbReference type="SUPFAM" id="SSF52047">
    <property type="entry name" value="RNI-like"/>
    <property type="match status" value="1"/>
</dbReference>
<evidence type="ECO:0008006" key="3">
    <source>
        <dbReference type="Google" id="ProtNLM"/>
    </source>
</evidence>
<evidence type="ECO:0000313" key="1">
    <source>
        <dbReference type="EMBL" id="KAL0056749.1"/>
    </source>
</evidence>
<dbReference type="InterPro" id="IPR032675">
    <property type="entry name" value="LRR_dom_sf"/>
</dbReference>
<comment type="caution">
    <text evidence="1">The sequence shown here is derived from an EMBL/GenBank/DDBJ whole genome shotgun (WGS) entry which is preliminary data.</text>
</comment>
<gene>
    <name evidence="1" type="ORF">AAF712_016643</name>
</gene>
<keyword evidence="2" id="KW-1185">Reference proteome</keyword>
<proteinExistence type="predicted"/>
<dbReference type="EMBL" id="JBBXMP010000996">
    <property type="protein sequence ID" value="KAL0056749.1"/>
    <property type="molecule type" value="Genomic_DNA"/>
</dbReference>
<dbReference type="Gene3D" id="3.80.10.10">
    <property type="entry name" value="Ribonuclease Inhibitor"/>
    <property type="match status" value="1"/>
</dbReference>
<sequence length="572" mass="64832">MSGSKPQNIVQNPPFTIPNLRLDGFRANLPLSSAEIHSTLRSLEPIQAPNESEIAKIQENVAHDLRIYETLIQELRARQATLRWDGAAYLSLRSPIRRMPSEILRLIFAFATEWCTFGVRDKAQNEPNSDRLESAPFRLERVCVRWREIVIGYPKLWSRIAVDLSRMSGIRLRRCIERSQQHPLSLYLIESTGQSDPKTIRLFTEQCGRWQSIRFIGLSEPALQVLSGVSQLPSLEGIVCQESVAEAFHRHLTNATKLKFLTLRVKDFDRLFSNPLPFGDLRHLILENQSADSLTKLVNVLASCGPNLTTLEYAGPADIFHLSSEESPHMPSAGDQPIPVILSGLSSLTVTVWEDHGPYRMLEDLVSSVTAPCLTKLFLHLDCQTEIDQPGFECDWPRDAVHSFLARSQCQLTDLTLSGMPLSDAEVLALLKMTPNLSSFALQEIWAPSDDVSDKPDLPLVRTVTKSLLEQLFGPVLQTTLYGEHAHALVPSLRKLQLKVQAHFDDDVTFVEMVRSRWFSWGRDPYRRLERLREVQLEVLGRTLDRDIYEPLSYVEQDGMRVVIKGQGKRVV</sequence>
<accession>A0ABR2Z680</accession>
<name>A0ABR2Z680_9AGAR</name>
<reference evidence="1 2" key="1">
    <citation type="submission" date="2024-05" db="EMBL/GenBank/DDBJ databases">
        <title>A draft genome resource for the thread blight pathogen Marasmius tenuissimus strain MS-2.</title>
        <authorList>
            <person name="Yulfo-Soto G.E."/>
            <person name="Baruah I.K."/>
            <person name="Amoako-Attah I."/>
            <person name="Bukari Y."/>
            <person name="Meinhardt L.W."/>
            <person name="Bailey B.A."/>
            <person name="Cohen S.P."/>
        </authorList>
    </citation>
    <scope>NUCLEOTIDE SEQUENCE [LARGE SCALE GENOMIC DNA]</scope>
    <source>
        <strain evidence="1 2">MS-2</strain>
    </source>
</reference>
<evidence type="ECO:0000313" key="2">
    <source>
        <dbReference type="Proteomes" id="UP001437256"/>
    </source>
</evidence>
<dbReference type="Proteomes" id="UP001437256">
    <property type="component" value="Unassembled WGS sequence"/>
</dbReference>
<protein>
    <recommendedName>
        <fullName evidence="3">F-box domain-containing protein</fullName>
    </recommendedName>
</protein>
<organism evidence="1 2">
    <name type="scientific">Marasmius tenuissimus</name>
    <dbReference type="NCBI Taxonomy" id="585030"/>
    <lineage>
        <taxon>Eukaryota</taxon>
        <taxon>Fungi</taxon>
        <taxon>Dikarya</taxon>
        <taxon>Basidiomycota</taxon>
        <taxon>Agaricomycotina</taxon>
        <taxon>Agaricomycetes</taxon>
        <taxon>Agaricomycetidae</taxon>
        <taxon>Agaricales</taxon>
        <taxon>Marasmiineae</taxon>
        <taxon>Marasmiaceae</taxon>
        <taxon>Marasmius</taxon>
    </lineage>
</organism>